<protein>
    <submittedName>
        <fullName evidence="6">Hemolysin C</fullName>
    </submittedName>
</protein>
<comment type="caution">
    <text evidence="6">The sequence shown here is derived from an EMBL/GenBank/DDBJ whole genome shotgun (WGS) entry which is preliminary data.</text>
</comment>
<evidence type="ECO:0000313" key="6">
    <source>
        <dbReference type="EMBL" id="KLN60955.1"/>
    </source>
</evidence>
<evidence type="ECO:0000256" key="3">
    <source>
        <dbReference type="ARBA" id="ARBA00023122"/>
    </source>
</evidence>
<dbReference type="Pfam" id="PF00571">
    <property type="entry name" value="CBS"/>
    <property type="match status" value="2"/>
</dbReference>
<dbReference type="GO" id="GO:0050660">
    <property type="term" value="F:flavin adenine dinucleotide binding"/>
    <property type="evidence" value="ECO:0007669"/>
    <property type="project" value="InterPro"/>
</dbReference>
<evidence type="ECO:0000256" key="4">
    <source>
        <dbReference type="PROSITE-ProRule" id="PRU00703"/>
    </source>
</evidence>
<keyword evidence="2" id="KW-0677">Repeat</keyword>
<dbReference type="Gene3D" id="3.10.580.10">
    <property type="entry name" value="CBS-domain"/>
    <property type="match status" value="1"/>
</dbReference>
<dbReference type="SMART" id="SM01091">
    <property type="entry name" value="CorC_HlyC"/>
    <property type="match status" value="1"/>
</dbReference>
<dbReference type="InterPro" id="IPR044751">
    <property type="entry name" value="Ion_transp-like_CBS"/>
</dbReference>
<dbReference type="Proteomes" id="UP000035444">
    <property type="component" value="Unassembled WGS sequence"/>
</dbReference>
<keyword evidence="7" id="KW-1185">Reference proteome</keyword>
<dbReference type="InterPro" id="IPR046342">
    <property type="entry name" value="CBS_dom_sf"/>
</dbReference>
<dbReference type="SMART" id="SM00116">
    <property type="entry name" value="CBS"/>
    <property type="match status" value="2"/>
</dbReference>
<evidence type="ECO:0000256" key="2">
    <source>
        <dbReference type="ARBA" id="ARBA00022737"/>
    </source>
</evidence>
<evidence type="ECO:0000256" key="1">
    <source>
        <dbReference type="ARBA" id="ARBA00006446"/>
    </source>
</evidence>
<comment type="similarity">
    <text evidence="1">Belongs to the UPF0053 family. Hemolysin C subfamily.</text>
</comment>
<dbReference type="Pfam" id="PF03471">
    <property type="entry name" value="CorC_HlyC"/>
    <property type="match status" value="1"/>
</dbReference>
<dbReference type="InterPro" id="IPR000644">
    <property type="entry name" value="CBS_dom"/>
</dbReference>
<keyword evidence="3 4" id="KW-0129">CBS domain</keyword>
<dbReference type="InterPro" id="IPR016169">
    <property type="entry name" value="FAD-bd_PCMH_sub2"/>
</dbReference>
<dbReference type="STRING" id="1489064.WH96_11010"/>
<proteinExistence type="inferred from homology"/>
<sequence>MSEISGNSKSLRDQDAEASSRGGIWNWLTRSFGFKNGDSSLRETMEEIIEEIEGSEDEAASSTPIGEDERIMLGNILKLRHLTCSDVMVPRADIIAVDLDTSIGDLIDMMSRAGHSRLPVFRETLDDVIGMVHIKDVLEYSKGARNPNLASIVRRVLIIAPSMRAIDLLLEMRMSRVHMALIVDEFGGIDGLVTIEDLVEEIVGEIEDEHDTDEGPRLYPRPDGSFIADARCPIGELEEKIGPILTDEERDEDIDTLGGVIFWLADRVPARGELIEHEETGVMFEVLEADPRRIKRLKVWKNTVTDSEEQKEG</sequence>
<dbReference type="CDD" id="cd04590">
    <property type="entry name" value="CBS_pair_CorC_HlyC_assoc"/>
    <property type="match status" value="1"/>
</dbReference>
<dbReference type="PROSITE" id="PS51371">
    <property type="entry name" value="CBS"/>
    <property type="match status" value="2"/>
</dbReference>
<dbReference type="FunFam" id="3.10.580.10:FF:000002">
    <property type="entry name" value="Magnesium/cobalt efflux protein CorC"/>
    <property type="match status" value="1"/>
</dbReference>
<dbReference type="AlphaFoldDB" id="A0A0H2MW96"/>
<dbReference type="PANTHER" id="PTHR22777:SF27">
    <property type="entry name" value="MAGNESIUM AND COBALT EFFLUX PROTEIN CORC"/>
    <property type="match status" value="1"/>
</dbReference>
<dbReference type="Gene3D" id="3.30.465.10">
    <property type="match status" value="1"/>
</dbReference>
<feature type="domain" description="CBS" evidence="5">
    <location>
        <begin position="152"/>
        <end position="209"/>
    </location>
</feature>
<dbReference type="PANTHER" id="PTHR22777">
    <property type="entry name" value="HEMOLYSIN-RELATED"/>
    <property type="match status" value="1"/>
</dbReference>
<evidence type="ECO:0000313" key="7">
    <source>
        <dbReference type="Proteomes" id="UP000035444"/>
    </source>
</evidence>
<dbReference type="EMBL" id="LAQL01000006">
    <property type="protein sequence ID" value="KLN60955.1"/>
    <property type="molecule type" value="Genomic_DNA"/>
</dbReference>
<dbReference type="InterPro" id="IPR005170">
    <property type="entry name" value="Transptr-assoc_dom"/>
</dbReference>
<feature type="domain" description="CBS" evidence="5">
    <location>
        <begin position="88"/>
        <end position="151"/>
    </location>
</feature>
<name>A0A0H2MW96_9PROT</name>
<evidence type="ECO:0000259" key="5">
    <source>
        <dbReference type="PROSITE" id="PS51371"/>
    </source>
</evidence>
<dbReference type="PATRIC" id="fig|1489064.4.peg.3505"/>
<dbReference type="OrthoDB" id="9805314at2"/>
<dbReference type="InterPro" id="IPR036318">
    <property type="entry name" value="FAD-bd_PCMH-like_sf"/>
</dbReference>
<dbReference type="RefSeq" id="WP_047764166.1">
    <property type="nucleotide sequence ID" value="NZ_LAQL01000006.1"/>
</dbReference>
<reference evidence="6 7" key="1">
    <citation type="submission" date="2015-03" db="EMBL/GenBank/DDBJ databases">
        <title>Genome Sequence of Kiloniella spongiae MEBiC09566, isolated from a marine sponge.</title>
        <authorList>
            <person name="Shao Z."/>
            <person name="Wang L."/>
            <person name="Li X."/>
        </authorList>
    </citation>
    <scope>NUCLEOTIDE SEQUENCE [LARGE SCALE GENOMIC DNA]</scope>
    <source>
        <strain evidence="6 7">MEBiC09566</strain>
    </source>
</reference>
<dbReference type="SUPFAM" id="SSF54631">
    <property type="entry name" value="CBS-domain pair"/>
    <property type="match status" value="1"/>
</dbReference>
<dbReference type="SUPFAM" id="SSF56176">
    <property type="entry name" value="FAD-binding/transporter-associated domain-like"/>
    <property type="match status" value="1"/>
</dbReference>
<dbReference type="GO" id="GO:0005886">
    <property type="term" value="C:plasma membrane"/>
    <property type="evidence" value="ECO:0007669"/>
    <property type="project" value="TreeGrafter"/>
</dbReference>
<organism evidence="6 7">
    <name type="scientific">Kiloniella spongiae</name>
    <dbReference type="NCBI Taxonomy" id="1489064"/>
    <lineage>
        <taxon>Bacteria</taxon>
        <taxon>Pseudomonadati</taxon>
        <taxon>Pseudomonadota</taxon>
        <taxon>Alphaproteobacteria</taxon>
        <taxon>Rhodospirillales</taxon>
        <taxon>Kiloniellaceae</taxon>
        <taxon>Kiloniella</taxon>
    </lineage>
</organism>
<accession>A0A0H2MW96</accession>
<gene>
    <name evidence="6" type="ORF">WH96_11010</name>
</gene>